<accession>A0A2P5AZ27</accession>
<sequence>SILWRSALIRCGIRWKVGAGRTVKAFYNPWIPRPTTFKPITPTNLVPSSWVVLDFILNNRLNIEFLNQIFYPVDVEATTKIPISVLGSEDRGELVRRGYGFAVVEKSLAVEHPE</sequence>
<comment type="caution">
    <text evidence="1">The sequence shown here is derived from an EMBL/GenBank/DDBJ whole genome shotgun (WGS) entry which is preliminary data.</text>
</comment>
<protein>
    <submittedName>
        <fullName evidence="1">Uncharacterized protein</fullName>
    </submittedName>
</protein>
<reference evidence="2" key="1">
    <citation type="submission" date="2016-06" db="EMBL/GenBank/DDBJ databases">
        <title>Parallel loss of symbiosis genes in relatives of nitrogen-fixing non-legume Parasponia.</title>
        <authorList>
            <person name="Van Velzen R."/>
            <person name="Holmer R."/>
            <person name="Bu F."/>
            <person name="Rutten L."/>
            <person name="Van Zeijl A."/>
            <person name="Liu W."/>
            <person name="Santuari L."/>
            <person name="Cao Q."/>
            <person name="Sharma T."/>
            <person name="Shen D."/>
            <person name="Roswanjaya Y."/>
            <person name="Wardhani T."/>
            <person name="Kalhor M.S."/>
            <person name="Jansen J."/>
            <person name="Van den Hoogen J."/>
            <person name="Gungor B."/>
            <person name="Hartog M."/>
            <person name="Hontelez J."/>
            <person name="Verver J."/>
            <person name="Yang W.-C."/>
            <person name="Schijlen E."/>
            <person name="Repin R."/>
            <person name="Schilthuizen M."/>
            <person name="Schranz E."/>
            <person name="Heidstra R."/>
            <person name="Miyata K."/>
            <person name="Fedorova E."/>
            <person name="Kohlen W."/>
            <person name="Bisseling T."/>
            <person name="Smit S."/>
            <person name="Geurts R."/>
        </authorList>
    </citation>
    <scope>NUCLEOTIDE SEQUENCE [LARGE SCALE GENOMIC DNA]</scope>
    <source>
        <strain evidence="2">cv. WU1-14</strain>
    </source>
</reference>
<dbReference type="Proteomes" id="UP000237105">
    <property type="component" value="Unassembled WGS sequence"/>
</dbReference>
<keyword evidence="2" id="KW-1185">Reference proteome</keyword>
<dbReference type="OrthoDB" id="1938246at2759"/>
<evidence type="ECO:0000313" key="2">
    <source>
        <dbReference type="Proteomes" id="UP000237105"/>
    </source>
</evidence>
<name>A0A2P5AZ27_PARAD</name>
<feature type="non-terminal residue" evidence="1">
    <location>
        <position position="1"/>
    </location>
</feature>
<proteinExistence type="predicted"/>
<dbReference type="EMBL" id="JXTB01000406">
    <property type="protein sequence ID" value="PON41795.1"/>
    <property type="molecule type" value="Genomic_DNA"/>
</dbReference>
<gene>
    <name evidence="1" type="ORF">PanWU01x14_286410</name>
</gene>
<dbReference type="AlphaFoldDB" id="A0A2P5AZ27"/>
<evidence type="ECO:0000313" key="1">
    <source>
        <dbReference type="EMBL" id="PON41795.1"/>
    </source>
</evidence>
<organism evidence="1 2">
    <name type="scientific">Parasponia andersonii</name>
    <name type="common">Sponia andersonii</name>
    <dbReference type="NCBI Taxonomy" id="3476"/>
    <lineage>
        <taxon>Eukaryota</taxon>
        <taxon>Viridiplantae</taxon>
        <taxon>Streptophyta</taxon>
        <taxon>Embryophyta</taxon>
        <taxon>Tracheophyta</taxon>
        <taxon>Spermatophyta</taxon>
        <taxon>Magnoliopsida</taxon>
        <taxon>eudicotyledons</taxon>
        <taxon>Gunneridae</taxon>
        <taxon>Pentapetalae</taxon>
        <taxon>rosids</taxon>
        <taxon>fabids</taxon>
        <taxon>Rosales</taxon>
        <taxon>Cannabaceae</taxon>
        <taxon>Parasponia</taxon>
    </lineage>
</organism>